<evidence type="ECO:0000313" key="4">
    <source>
        <dbReference type="Proteomes" id="UP000028868"/>
    </source>
</evidence>
<evidence type="ECO:0000256" key="1">
    <source>
        <dbReference type="ARBA" id="ARBA00006817"/>
    </source>
</evidence>
<dbReference type="Proteomes" id="UP000028868">
    <property type="component" value="Unassembled WGS sequence"/>
</dbReference>
<proteinExistence type="inferred from homology"/>
<evidence type="ECO:0000259" key="2">
    <source>
        <dbReference type="Pfam" id="PF08327"/>
    </source>
</evidence>
<accession>A0A024P968</accession>
<dbReference type="Gene3D" id="3.30.530.20">
    <property type="match status" value="1"/>
</dbReference>
<gene>
    <name evidence="3" type="ORF">BN983_03273</name>
</gene>
<dbReference type="OrthoDB" id="2355173at2"/>
<dbReference type="InterPro" id="IPR013538">
    <property type="entry name" value="ASHA1/2-like_C"/>
</dbReference>
<name>A0A024P968_9BACI</name>
<organism evidence="3 4">
    <name type="scientific">Halobacillus karajensis</name>
    <dbReference type="NCBI Taxonomy" id="195088"/>
    <lineage>
        <taxon>Bacteria</taxon>
        <taxon>Bacillati</taxon>
        <taxon>Bacillota</taxon>
        <taxon>Bacilli</taxon>
        <taxon>Bacillales</taxon>
        <taxon>Bacillaceae</taxon>
        <taxon>Halobacillus</taxon>
    </lineage>
</organism>
<reference evidence="4" key="1">
    <citation type="submission" date="2014-03" db="EMBL/GenBank/DDBJ databases">
        <authorList>
            <person name="Urmite Genomes U."/>
        </authorList>
    </citation>
    <scope>NUCLEOTIDE SEQUENCE [LARGE SCALE GENOMIC DNA]</scope>
    <source>
        <strain evidence="4">HD-03</strain>
    </source>
</reference>
<dbReference type="SUPFAM" id="SSF55961">
    <property type="entry name" value="Bet v1-like"/>
    <property type="match status" value="1"/>
</dbReference>
<dbReference type="CDD" id="cd07814">
    <property type="entry name" value="SRPBCC_CalC_Aha1-like"/>
    <property type="match status" value="1"/>
</dbReference>
<dbReference type="EMBL" id="CCDI010000004">
    <property type="protein sequence ID" value="CDQ24972.1"/>
    <property type="molecule type" value="Genomic_DNA"/>
</dbReference>
<keyword evidence="4" id="KW-1185">Reference proteome</keyword>
<protein>
    <recommendedName>
        <fullName evidence="2">Activator of Hsp90 ATPase homologue 1/2-like C-terminal domain-containing protein</fullName>
    </recommendedName>
</protein>
<dbReference type="RefSeq" id="WP_035510259.1">
    <property type="nucleotide sequence ID" value="NZ_CCDH010000003.1"/>
</dbReference>
<evidence type="ECO:0000313" key="3">
    <source>
        <dbReference type="EMBL" id="CDQ24972.1"/>
    </source>
</evidence>
<dbReference type="InterPro" id="IPR023393">
    <property type="entry name" value="START-like_dom_sf"/>
</dbReference>
<comment type="similarity">
    <text evidence="1">Belongs to the AHA1 family.</text>
</comment>
<dbReference type="Pfam" id="PF08327">
    <property type="entry name" value="AHSA1"/>
    <property type="match status" value="1"/>
</dbReference>
<reference evidence="3 4" key="2">
    <citation type="submission" date="2014-05" db="EMBL/GenBank/DDBJ databases">
        <title>Draft genome sequence of Halobacillus karajensis HK-03.</title>
        <authorList>
            <person name="Khelaifia S."/>
            <person name="Croce O."/>
            <person name="Lagier J.C."/>
            <person name="Raoult D."/>
        </authorList>
    </citation>
    <scope>NUCLEOTIDE SEQUENCE [LARGE SCALE GENOMIC DNA]</scope>
    <source>
        <strain evidence="3 4">HD-03</strain>
    </source>
</reference>
<feature type="domain" description="Activator of Hsp90 ATPase homologue 1/2-like C-terminal" evidence="2">
    <location>
        <begin position="18"/>
        <end position="142"/>
    </location>
</feature>
<dbReference type="AlphaFoldDB" id="A0A024P968"/>
<comment type="caution">
    <text evidence="3">The sequence shown here is derived from an EMBL/GenBank/DDBJ whole genome shotgun (WGS) entry which is preliminary data.</text>
</comment>
<sequence length="144" mass="16673">MSNHQSVPEIKKQVIFQAPVEKVWKAVSTSKGMAEWFMPNDFKAVEGHEFYIETPFETSHCKVITVDPPYELSFTWGNQGWLIHFTLQEVENDQTAFTLIHAGWGDPEEKMHPTGKTRLDTRHTMNKGWESIVNERLRKVVENG</sequence>